<accession>A0A9P5MVV3</accession>
<dbReference type="InterPro" id="IPR052980">
    <property type="entry name" value="Crinkler_effector"/>
</dbReference>
<dbReference type="EMBL" id="WHVB01000009">
    <property type="protein sequence ID" value="KAF8479803.1"/>
    <property type="molecule type" value="Genomic_DNA"/>
</dbReference>
<proteinExistence type="predicted"/>
<dbReference type="PANTHER" id="PTHR33129">
    <property type="entry name" value="PROTEIN KINASE DOMAIN-CONTAINING PROTEIN-RELATED"/>
    <property type="match status" value="1"/>
</dbReference>
<name>A0A9P5MVV3_9AGAM</name>
<dbReference type="OrthoDB" id="2340858at2759"/>
<organism evidence="1 2">
    <name type="scientific">Russula ochroleuca</name>
    <dbReference type="NCBI Taxonomy" id="152965"/>
    <lineage>
        <taxon>Eukaryota</taxon>
        <taxon>Fungi</taxon>
        <taxon>Dikarya</taxon>
        <taxon>Basidiomycota</taxon>
        <taxon>Agaricomycotina</taxon>
        <taxon>Agaricomycetes</taxon>
        <taxon>Russulales</taxon>
        <taxon>Russulaceae</taxon>
        <taxon>Russula</taxon>
    </lineage>
</organism>
<dbReference type="AlphaFoldDB" id="A0A9P5MVV3"/>
<comment type="caution">
    <text evidence="1">The sequence shown here is derived from an EMBL/GenBank/DDBJ whole genome shotgun (WGS) entry which is preliminary data.</text>
</comment>
<dbReference type="Proteomes" id="UP000759537">
    <property type="component" value="Unassembled WGS sequence"/>
</dbReference>
<evidence type="ECO:0008006" key="3">
    <source>
        <dbReference type="Google" id="ProtNLM"/>
    </source>
</evidence>
<evidence type="ECO:0000313" key="2">
    <source>
        <dbReference type="Proteomes" id="UP000759537"/>
    </source>
</evidence>
<gene>
    <name evidence="1" type="ORF">DFH94DRAFT_498330</name>
</gene>
<evidence type="ECO:0000313" key="1">
    <source>
        <dbReference type="EMBL" id="KAF8479803.1"/>
    </source>
</evidence>
<reference evidence="1" key="2">
    <citation type="journal article" date="2020" name="Nat. Commun.">
        <title>Large-scale genome sequencing of mycorrhizal fungi provides insights into the early evolution of symbiotic traits.</title>
        <authorList>
            <person name="Miyauchi S."/>
            <person name="Kiss E."/>
            <person name="Kuo A."/>
            <person name="Drula E."/>
            <person name="Kohler A."/>
            <person name="Sanchez-Garcia M."/>
            <person name="Morin E."/>
            <person name="Andreopoulos B."/>
            <person name="Barry K.W."/>
            <person name="Bonito G."/>
            <person name="Buee M."/>
            <person name="Carver A."/>
            <person name="Chen C."/>
            <person name="Cichocki N."/>
            <person name="Clum A."/>
            <person name="Culley D."/>
            <person name="Crous P.W."/>
            <person name="Fauchery L."/>
            <person name="Girlanda M."/>
            <person name="Hayes R.D."/>
            <person name="Keri Z."/>
            <person name="LaButti K."/>
            <person name="Lipzen A."/>
            <person name="Lombard V."/>
            <person name="Magnuson J."/>
            <person name="Maillard F."/>
            <person name="Murat C."/>
            <person name="Nolan M."/>
            <person name="Ohm R.A."/>
            <person name="Pangilinan J."/>
            <person name="Pereira M.F."/>
            <person name="Perotto S."/>
            <person name="Peter M."/>
            <person name="Pfister S."/>
            <person name="Riley R."/>
            <person name="Sitrit Y."/>
            <person name="Stielow J.B."/>
            <person name="Szollosi G."/>
            <person name="Zifcakova L."/>
            <person name="Stursova M."/>
            <person name="Spatafora J.W."/>
            <person name="Tedersoo L."/>
            <person name="Vaario L.M."/>
            <person name="Yamada A."/>
            <person name="Yan M."/>
            <person name="Wang P."/>
            <person name="Xu J."/>
            <person name="Bruns T."/>
            <person name="Baldrian P."/>
            <person name="Vilgalys R."/>
            <person name="Dunand C."/>
            <person name="Henrissat B."/>
            <person name="Grigoriev I.V."/>
            <person name="Hibbett D."/>
            <person name="Nagy L.G."/>
            <person name="Martin F.M."/>
        </authorList>
    </citation>
    <scope>NUCLEOTIDE SEQUENCE</scope>
    <source>
        <strain evidence="1">Prilba</strain>
    </source>
</reference>
<reference evidence="1" key="1">
    <citation type="submission" date="2019-10" db="EMBL/GenBank/DDBJ databases">
        <authorList>
            <consortium name="DOE Joint Genome Institute"/>
            <person name="Kuo A."/>
            <person name="Miyauchi S."/>
            <person name="Kiss E."/>
            <person name="Drula E."/>
            <person name="Kohler A."/>
            <person name="Sanchez-Garcia M."/>
            <person name="Andreopoulos B."/>
            <person name="Barry K.W."/>
            <person name="Bonito G."/>
            <person name="Buee M."/>
            <person name="Carver A."/>
            <person name="Chen C."/>
            <person name="Cichocki N."/>
            <person name="Clum A."/>
            <person name="Culley D."/>
            <person name="Crous P.W."/>
            <person name="Fauchery L."/>
            <person name="Girlanda M."/>
            <person name="Hayes R."/>
            <person name="Keri Z."/>
            <person name="LaButti K."/>
            <person name="Lipzen A."/>
            <person name="Lombard V."/>
            <person name="Magnuson J."/>
            <person name="Maillard F."/>
            <person name="Morin E."/>
            <person name="Murat C."/>
            <person name="Nolan M."/>
            <person name="Ohm R."/>
            <person name="Pangilinan J."/>
            <person name="Pereira M."/>
            <person name="Perotto S."/>
            <person name="Peter M."/>
            <person name="Riley R."/>
            <person name="Sitrit Y."/>
            <person name="Stielow B."/>
            <person name="Szollosi G."/>
            <person name="Zifcakova L."/>
            <person name="Stursova M."/>
            <person name="Spatafora J.W."/>
            <person name="Tedersoo L."/>
            <person name="Vaario L.-M."/>
            <person name="Yamada A."/>
            <person name="Yan M."/>
            <person name="Wang P."/>
            <person name="Xu J."/>
            <person name="Bruns T."/>
            <person name="Baldrian P."/>
            <person name="Vilgalys R."/>
            <person name="Henrissat B."/>
            <person name="Grigoriev I.V."/>
            <person name="Hibbett D."/>
            <person name="Nagy L.G."/>
            <person name="Martin F.M."/>
        </authorList>
    </citation>
    <scope>NUCLEOTIDE SEQUENCE</scope>
    <source>
        <strain evidence="1">Prilba</strain>
    </source>
</reference>
<sequence>MNETHREMLEAAQLVYYKFWGENLNDILRPVPNYGDWKYLTEEQIVDLKLRRLLYGETVLLVREEYEVCYNALKDSNSGGVVVTGQPGIGKSCYLYYLLFRRLSEKKTVAFQVQRVIFLFQDTGVQILANFSTEHFIPHGTWALCDSTAVTIIPCPTFLAASTAGNAWIVQTCTPSRNRWSMWFNEQKAYLVWMEAFSEKEISALGLIKCLNVEDLCKNYQSWGPSARTCTSLMDKHQVVGYKWLVESAVYKFTRNFNQFDIEDMSVSHRIFVVWPCKARLSVTAKFASDYILGLVSHAYAKLDLATRQSFHNTIGGPAWFGATAGYFFESSVLLWLRHSPAGESLSCDPAEESYDKLKIPACRENMEFFSKLEDLKHVGDLKLPFCLVPTSQTFAAVDAIVLTKDNVITVQMTIASRHDAKGTGLEKIYDGLPSKFLRARTWCHVFLTDTEDKGKLLRREKVADVKTKPIRVYSAFFDLDELDSILTIKRAEELKKVMVSRYWQYAIDTYW</sequence>
<keyword evidence="2" id="KW-1185">Reference proteome</keyword>
<protein>
    <recommendedName>
        <fullName evidence="3">Crinkler (CRN) family protein</fullName>
    </recommendedName>
</protein>
<dbReference type="PANTHER" id="PTHR33129:SF1">
    <property type="entry name" value="ATP-BINDING PROTEIN"/>
    <property type="match status" value="1"/>
</dbReference>